<sequence length="267" mass="29214">MPISNWVKVSPKWKHLALACSTLFLLLFSCTAAQAAPPVRIAVVTGNGSGVEQDIVDRISSQLANMQDVALSTVNPDWYVVCNINESIDQMSGSIRYNGSVLVKTNSGQVIHTAAVQKYNQDFSVSGAPQLNKRLVDNAARDVINAASTRVIGPIQQAVMIEMETRDRIIQSQSLGDEDKYQEAISLLRPITPDTPHFKDVRALIDQFEMEQDALERMQAAQAKAQKGSLGEAISIASGVNAKSKRYKASRTKIAGWRAMLTKKKAK</sequence>
<dbReference type="Proteomes" id="UP000664277">
    <property type="component" value="Unassembled WGS sequence"/>
</dbReference>
<dbReference type="EMBL" id="JAFLCK010000023">
    <property type="protein sequence ID" value="MBN8661660.1"/>
    <property type="molecule type" value="Genomic_DNA"/>
</dbReference>
<gene>
    <name evidence="2" type="ORF">J0M35_14940</name>
</gene>
<proteinExistence type="predicted"/>
<evidence type="ECO:0000313" key="3">
    <source>
        <dbReference type="Proteomes" id="UP000664277"/>
    </source>
</evidence>
<reference evidence="2" key="1">
    <citation type="submission" date="2021-02" db="EMBL/GenBank/DDBJ databases">
        <title>Genome-Resolved Metagenomics of a Microbial Community Performing Photosynthetic Biological Nutrient Removal.</title>
        <authorList>
            <person name="Mcdaniel E.A."/>
        </authorList>
    </citation>
    <scope>NUCLEOTIDE SEQUENCE</scope>
    <source>
        <strain evidence="2">UWPOB_OBS1</strain>
    </source>
</reference>
<name>A0A8J7TM20_9BACT</name>
<keyword evidence="1" id="KW-0732">Signal</keyword>
<dbReference type="AlphaFoldDB" id="A0A8J7TM20"/>
<accession>A0A8J7TM20</accession>
<organism evidence="2 3">
    <name type="scientific">Candidatus Obscuribacter phosphatis</name>
    <dbReference type="NCBI Taxonomy" id="1906157"/>
    <lineage>
        <taxon>Bacteria</taxon>
        <taxon>Bacillati</taxon>
        <taxon>Candidatus Melainabacteria</taxon>
        <taxon>Candidatus Obscuribacterales</taxon>
        <taxon>Candidatus Obscuribacteraceae</taxon>
        <taxon>Candidatus Obscuribacter</taxon>
    </lineage>
</organism>
<protein>
    <submittedName>
        <fullName evidence="2">Uncharacterized protein</fullName>
    </submittedName>
</protein>
<feature type="signal peptide" evidence="1">
    <location>
        <begin position="1"/>
        <end position="35"/>
    </location>
</feature>
<evidence type="ECO:0000313" key="2">
    <source>
        <dbReference type="EMBL" id="MBN8661660.1"/>
    </source>
</evidence>
<evidence type="ECO:0000256" key="1">
    <source>
        <dbReference type="SAM" id="SignalP"/>
    </source>
</evidence>
<feature type="chain" id="PRO_5035160305" evidence="1">
    <location>
        <begin position="36"/>
        <end position="267"/>
    </location>
</feature>
<comment type="caution">
    <text evidence="2">The sequence shown here is derived from an EMBL/GenBank/DDBJ whole genome shotgun (WGS) entry which is preliminary data.</text>
</comment>